<dbReference type="PANTHER" id="PTHR45436">
    <property type="entry name" value="SENSOR HISTIDINE KINASE YKOH"/>
    <property type="match status" value="1"/>
</dbReference>
<dbReference type="GO" id="GO:0000155">
    <property type="term" value="F:phosphorelay sensor kinase activity"/>
    <property type="evidence" value="ECO:0007669"/>
    <property type="project" value="InterPro"/>
</dbReference>
<dbReference type="GO" id="GO:0005886">
    <property type="term" value="C:plasma membrane"/>
    <property type="evidence" value="ECO:0007669"/>
    <property type="project" value="TreeGrafter"/>
</dbReference>
<dbReference type="CDD" id="cd06225">
    <property type="entry name" value="HAMP"/>
    <property type="match status" value="1"/>
</dbReference>
<evidence type="ECO:0000259" key="13">
    <source>
        <dbReference type="PROSITE" id="PS50885"/>
    </source>
</evidence>
<reference evidence="14" key="2">
    <citation type="submission" date="2021-04" db="EMBL/GenBank/DDBJ databases">
        <authorList>
            <person name="Gilroy R."/>
        </authorList>
    </citation>
    <scope>NUCLEOTIDE SEQUENCE</scope>
    <source>
        <strain evidence="14">CHK189-11263</strain>
    </source>
</reference>
<evidence type="ECO:0000259" key="12">
    <source>
        <dbReference type="PROSITE" id="PS50109"/>
    </source>
</evidence>
<protein>
    <recommendedName>
        <fullName evidence="3">histidine kinase</fullName>
        <ecNumber evidence="3">2.7.13.3</ecNumber>
    </recommendedName>
</protein>
<dbReference type="EC" id="2.7.13.3" evidence="3"/>
<feature type="domain" description="HAMP" evidence="13">
    <location>
        <begin position="199"/>
        <end position="251"/>
    </location>
</feature>
<accession>A0A9D2MB56</accession>
<keyword evidence="6 11" id="KW-0812">Transmembrane</keyword>
<dbReference type="Gene3D" id="6.10.340.10">
    <property type="match status" value="1"/>
</dbReference>
<comment type="subcellular location">
    <subcellularLocation>
        <location evidence="2">Membrane</location>
    </subcellularLocation>
</comment>
<evidence type="ECO:0000256" key="11">
    <source>
        <dbReference type="SAM" id="Phobius"/>
    </source>
</evidence>
<dbReference type="AlphaFoldDB" id="A0A9D2MB56"/>
<feature type="transmembrane region" description="Helical" evidence="11">
    <location>
        <begin position="22"/>
        <end position="42"/>
    </location>
</feature>
<reference evidence="14" key="1">
    <citation type="journal article" date="2021" name="PeerJ">
        <title>Extensive microbial diversity within the chicken gut microbiome revealed by metagenomics and culture.</title>
        <authorList>
            <person name="Gilroy R."/>
            <person name="Ravi A."/>
            <person name="Getino M."/>
            <person name="Pursley I."/>
            <person name="Horton D.L."/>
            <person name="Alikhan N.F."/>
            <person name="Baker D."/>
            <person name="Gharbi K."/>
            <person name="Hall N."/>
            <person name="Watson M."/>
            <person name="Adriaenssens E.M."/>
            <person name="Foster-Nyarko E."/>
            <person name="Jarju S."/>
            <person name="Secka A."/>
            <person name="Antonio M."/>
            <person name="Oren A."/>
            <person name="Chaudhuri R.R."/>
            <person name="La Ragione R."/>
            <person name="Hildebrand F."/>
            <person name="Pallen M.J."/>
        </authorList>
    </citation>
    <scope>NUCLEOTIDE SEQUENCE</scope>
    <source>
        <strain evidence="14">CHK189-11263</strain>
    </source>
</reference>
<dbReference type="PANTHER" id="PTHR45436:SF5">
    <property type="entry name" value="SENSOR HISTIDINE KINASE TRCS"/>
    <property type="match status" value="1"/>
</dbReference>
<dbReference type="InterPro" id="IPR003660">
    <property type="entry name" value="HAMP_dom"/>
</dbReference>
<evidence type="ECO:0000313" key="15">
    <source>
        <dbReference type="Proteomes" id="UP000824208"/>
    </source>
</evidence>
<keyword evidence="5" id="KW-0808">Transferase</keyword>
<keyword evidence="4" id="KW-0597">Phosphoprotein</keyword>
<sequence>MAQRPRKGPRVPFGHSLQTKFMLSYGAIILALVLFLNTYPILISQNMVFQSKQDSLWRQADIITSTLAGRESLTAEGVEATLSLLSVTGVDRLMVTGPDGLVLYDTSEVDNARGKYALLWEVVSALEGNDVFQSEYRDRAFRSRAAAPIVYRGMTLGAVYLYEYDGEQAELLLDFQTNLLRISAVVCVAALLFSVALSKAITRRVGILLRGIRTVREGEYSYRVSMSGADELSRLADEFNELTGRLQTTEEVRRRFVSDASHELKTPLASIRLLTDSILQNDGMDTDTVRDFVSDIGSEAERLTRITEKLLTLTRMDAAPPRALTPVDLRQVILRVEHMLLPLAQQEKIAFRLDLAEGCQVCSTEDDLYQIAFNLMENAVKYNLPGGEVLVSLFRRRGRTAVEGDWVILRVEDTGVGIPEEDLPKIFDRFYRVDKARSRAAGGTGLGLSIVRDAVRQSGGQIEVRRRAGEGTCFEVTFPRWKEDTP</sequence>
<dbReference type="SMART" id="SM00304">
    <property type="entry name" value="HAMP"/>
    <property type="match status" value="1"/>
</dbReference>
<evidence type="ECO:0000256" key="7">
    <source>
        <dbReference type="ARBA" id="ARBA00022777"/>
    </source>
</evidence>
<dbReference type="CDD" id="cd00075">
    <property type="entry name" value="HATPase"/>
    <property type="match status" value="1"/>
</dbReference>
<dbReference type="SUPFAM" id="SSF55874">
    <property type="entry name" value="ATPase domain of HSP90 chaperone/DNA topoisomerase II/histidine kinase"/>
    <property type="match status" value="1"/>
</dbReference>
<dbReference type="InterPro" id="IPR003594">
    <property type="entry name" value="HATPase_dom"/>
</dbReference>
<dbReference type="InterPro" id="IPR003661">
    <property type="entry name" value="HisK_dim/P_dom"/>
</dbReference>
<dbReference type="SUPFAM" id="SSF47384">
    <property type="entry name" value="Homodimeric domain of signal transducing histidine kinase"/>
    <property type="match status" value="1"/>
</dbReference>
<dbReference type="InterPro" id="IPR005467">
    <property type="entry name" value="His_kinase_dom"/>
</dbReference>
<dbReference type="Gene3D" id="3.30.565.10">
    <property type="entry name" value="Histidine kinase-like ATPase, C-terminal domain"/>
    <property type="match status" value="1"/>
</dbReference>
<keyword evidence="8 11" id="KW-1133">Transmembrane helix</keyword>
<keyword evidence="7 14" id="KW-0418">Kinase</keyword>
<organism evidence="14 15">
    <name type="scientific">Candidatus Flavonifractor intestinipullorum</name>
    <dbReference type="NCBI Taxonomy" id="2838587"/>
    <lineage>
        <taxon>Bacteria</taxon>
        <taxon>Bacillati</taxon>
        <taxon>Bacillota</taxon>
        <taxon>Clostridia</taxon>
        <taxon>Eubacteriales</taxon>
        <taxon>Oscillospiraceae</taxon>
        <taxon>Flavonifractor</taxon>
    </lineage>
</organism>
<dbReference type="InterPro" id="IPR036097">
    <property type="entry name" value="HisK_dim/P_sf"/>
</dbReference>
<evidence type="ECO:0000313" key="14">
    <source>
        <dbReference type="EMBL" id="HJB56771.1"/>
    </source>
</evidence>
<dbReference type="Pfam" id="PF00672">
    <property type="entry name" value="HAMP"/>
    <property type="match status" value="1"/>
</dbReference>
<dbReference type="InterPro" id="IPR004358">
    <property type="entry name" value="Sig_transdc_His_kin-like_C"/>
</dbReference>
<dbReference type="Gene3D" id="1.10.287.130">
    <property type="match status" value="1"/>
</dbReference>
<comment type="caution">
    <text evidence="14">The sequence shown here is derived from an EMBL/GenBank/DDBJ whole genome shotgun (WGS) entry which is preliminary data.</text>
</comment>
<feature type="domain" description="Histidine kinase" evidence="12">
    <location>
        <begin position="259"/>
        <end position="482"/>
    </location>
</feature>
<dbReference type="InterPro" id="IPR036890">
    <property type="entry name" value="HATPase_C_sf"/>
</dbReference>
<evidence type="ECO:0000256" key="2">
    <source>
        <dbReference type="ARBA" id="ARBA00004370"/>
    </source>
</evidence>
<dbReference type="Pfam" id="PF00512">
    <property type="entry name" value="HisKA"/>
    <property type="match status" value="1"/>
</dbReference>
<evidence type="ECO:0000256" key="5">
    <source>
        <dbReference type="ARBA" id="ARBA00022679"/>
    </source>
</evidence>
<dbReference type="PRINTS" id="PR00344">
    <property type="entry name" value="BCTRLSENSOR"/>
</dbReference>
<dbReference type="InterPro" id="IPR050428">
    <property type="entry name" value="TCS_sensor_his_kinase"/>
</dbReference>
<dbReference type="PROSITE" id="PS50109">
    <property type="entry name" value="HIS_KIN"/>
    <property type="match status" value="1"/>
</dbReference>
<evidence type="ECO:0000256" key="1">
    <source>
        <dbReference type="ARBA" id="ARBA00000085"/>
    </source>
</evidence>
<dbReference type="Pfam" id="PF02518">
    <property type="entry name" value="HATPase_c"/>
    <property type="match status" value="1"/>
</dbReference>
<proteinExistence type="predicted"/>
<name>A0A9D2MB56_9FIRM</name>
<evidence type="ECO:0000256" key="3">
    <source>
        <dbReference type="ARBA" id="ARBA00012438"/>
    </source>
</evidence>
<dbReference type="PROSITE" id="PS50885">
    <property type="entry name" value="HAMP"/>
    <property type="match status" value="1"/>
</dbReference>
<dbReference type="SMART" id="SM00387">
    <property type="entry name" value="HATPase_c"/>
    <property type="match status" value="1"/>
</dbReference>
<evidence type="ECO:0000256" key="6">
    <source>
        <dbReference type="ARBA" id="ARBA00022692"/>
    </source>
</evidence>
<dbReference type="EMBL" id="DWYC01000046">
    <property type="protein sequence ID" value="HJB56771.1"/>
    <property type="molecule type" value="Genomic_DNA"/>
</dbReference>
<evidence type="ECO:0000256" key="10">
    <source>
        <dbReference type="ARBA" id="ARBA00023136"/>
    </source>
</evidence>
<dbReference type="FunFam" id="1.10.287.130:FF:000001">
    <property type="entry name" value="Two-component sensor histidine kinase"/>
    <property type="match status" value="1"/>
</dbReference>
<evidence type="ECO:0000256" key="4">
    <source>
        <dbReference type="ARBA" id="ARBA00022553"/>
    </source>
</evidence>
<evidence type="ECO:0000256" key="9">
    <source>
        <dbReference type="ARBA" id="ARBA00023012"/>
    </source>
</evidence>
<keyword evidence="9" id="KW-0902">Two-component regulatory system</keyword>
<dbReference type="SUPFAM" id="SSF158472">
    <property type="entry name" value="HAMP domain-like"/>
    <property type="match status" value="1"/>
</dbReference>
<keyword evidence="10 11" id="KW-0472">Membrane</keyword>
<dbReference type="Proteomes" id="UP000824208">
    <property type="component" value="Unassembled WGS sequence"/>
</dbReference>
<dbReference type="CDD" id="cd00082">
    <property type="entry name" value="HisKA"/>
    <property type="match status" value="1"/>
</dbReference>
<dbReference type="FunFam" id="3.30.565.10:FF:000006">
    <property type="entry name" value="Sensor histidine kinase WalK"/>
    <property type="match status" value="1"/>
</dbReference>
<gene>
    <name evidence="14" type="ORF">H9714_04375</name>
</gene>
<evidence type="ECO:0000256" key="8">
    <source>
        <dbReference type="ARBA" id="ARBA00022989"/>
    </source>
</evidence>
<comment type="catalytic activity">
    <reaction evidence="1">
        <text>ATP + protein L-histidine = ADP + protein N-phospho-L-histidine.</text>
        <dbReference type="EC" id="2.7.13.3"/>
    </reaction>
</comment>
<dbReference type="SMART" id="SM00388">
    <property type="entry name" value="HisKA"/>
    <property type="match status" value="1"/>
</dbReference>